<dbReference type="AlphaFoldDB" id="A0A5B7E8U1"/>
<gene>
    <name evidence="1" type="ORF">E2C01_023448</name>
</gene>
<evidence type="ECO:0000313" key="1">
    <source>
        <dbReference type="EMBL" id="MPC30188.1"/>
    </source>
</evidence>
<organism evidence="1 2">
    <name type="scientific">Portunus trituberculatus</name>
    <name type="common">Swimming crab</name>
    <name type="synonym">Neptunus trituberculatus</name>
    <dbReference type="NCBI Taxonomy" id="210409"/>
    <lineage>
        <taxon>Eukaryota</taxon>
        <taxon>Metazoa</taxon>
        <taxon>Ecdysozoa</taxon>
        <taxon>Arthropoda</taxon>
        <taxon>Crustacea</taxon>
        <taxon>Multicrustacea</taxon>
        <taxon>Malacostraca</taxon>
        <taxon>Eumalacostraca</taxon>
        <taxon>Eucarida</taxon>
        <taxon>Decapoda</taxon>
        <taxon>Pleocyemata</taxon>
        <taxon>Brachyura</taxon>
        <taxon>Eubrachyura</taxon>
        <taxon>Portunoidea</taxon>
        <taxon>Portunidae</taxon>
        <taxon>Portuninae</taxon>
        <taxon>Portunus</taxon>
    </lineage>
</organism>
<dbReference type="EMBL" id="VSRR010002209">
    <property type="protein sequence ID" value="MPC30188.1"/>
    <property type="molecule type" value="Genomic_DNA"/>
</dbReference>
<protein>
    <submittedName>
        <fullName evidence="1">Uncharacterized protein</fullName>
    </submittedName>
</protein>
<reference evidence="1 2" key="1">
    <citation type="submission" date="2019-05" db="EMBL/GenBank/DDBJ databases">
        <title>Another draft genome of Portunus trituberculatus and its Hox gene families provides insights of decapod evolution.</title>
        <authorList>
            <person name="Jeong J.-H."/>
            <person name="Song I."/>
            <person name="Kim S."/>
            <person name="Choi T."/>
            <person name="Kim D."/>
            <person name="Ryu S."/>
            <person name="Kim W."/>
        </authorList>
    </citation>
    <scope>NUCLEOTIDE SEQUENCE [LARGE SCALE GENOMIC DNA]</scope>
    <source>
        <tissue evidence="1">Muscle</tissue>
    </source>
</reference>
<proteinExistence type="predicted"/>
<sequence>MTDNSVEYFPTFPITSSHPTTASIHLSVLASIRSPLPAPQAPPPPASLNGFYLYQHYHNKTTVNFTYNSDNE</sequence>
<name>A0A5B7E8U1_PORTR</name>
<evidence type="ECO:0000313" key="2">
    <source>
        <dbReference type="Proteomes" id="UP000324222"/>
    </source>
</evidence>
<comment type="caution">
    <text evidence="1">The sequence shown here is derived from an EMBL/GenBank/DDBJ whole genome shotgun (WGS) entry which is preliminary data.</text>
</comment>
<accession>A0A5B7E8U1</accession>
<keyword evidence="2" id="KW-1185">Reference proteome</keyword>
<dbReference type="Proteomes" id="UP000324222">
    <property type="component" value="Unassembled WGS sequence"/>
</dbReference>